<organism evidence="2 3">
    <name type="scientific">Phascolarctos cinereus</name>
    <name type="common">Koala</name>
    <dbReference type="NCBI Taxonomy" id="38626"/>
    <lineage>
        <taxon>Eukaryota</taxon>
        <taxon>Metazoa</taxon>
        <taxon>Chordata</taxon>
        <taxon>Craniata</taxon>
        <taxon>Vertebrata</taxon>
        <taxon>Euteleostomi</taxon>
        <taxon>Mammalia</taxon>
        <taxon>Metatheria</taxon>
        <taxon>Diprotodontia</taxon>
        <taxon>Phascolarctidae</taxon>
        <taxon>Phascolarctos</taxon>
    </lineage>
</organism>
<feature type="region of interest" description="Disordered" evidence="1">
    <location>
        <begin position="634"/>
        <end position="655"/>
    </location>
</feature>
<dbReference type="KEGG" id="pcw:110199097"/>
<protein>
    <submittedName>
        <fullName evidence="3">Protein FAM217A</fullName>
    </submittedName>
</protein>
<dbReference type="AlphaFoldDB" id="A0A6P5J7S7"/>
<keyword evidence="2" id="KW-1185">Reference proteome</keyword>
<feature type="compositionally biased region" description="Low complexity" evidence="1">
    <location>
        <begin position="584"/>
        <end position="593"/>
    </location>
</feature>
<reference evidence="3" key="1">
    <citation type="submission" date="2025-08" db="UniProtKB">
        <authorList>
            <consortium name="RefSeq"/>
        </authorList>
    </citation>
    <scope>IDENTIFICATION</scope>
    <source>
        <tissue evidence="3">Spleen</tissue>
    </source>
</reference>
<feature type="region of interest" description="Disordered" evidence="1">
    <location>
        <begin position="159"/>
        <end position="196"/>
    </location>
</feature>
<feature type="region of interest" description="Disordered" evidence="1">
    <location>
        <begin position="575"/>
        <end position="596"/>
    </location>
</feature>
<proteinExistence type="predicted"/>
<dbReference type="InterPro" id="IPR029266">
    <property type="entry name" value="FAM217"/>
</dbReference>
<dbReference type="Pfam" id="PF15344">
    <property type="entry name" value="FAM217"/>
    <property type="match status" value="1"/>
</dbReference>
<evidence type="ECO:0000313" key="2">
    <source>
        <dbReference type="Proteomes" id="UP000515140"/>
    </source>
</evidence>
<sequence>MGLRPIQEDFLGCGHCGCYSFLEPQAGRAAPGQEQRVAGSQREALVNAGLARAGQSAGAPRGRPPPEEVWGLPRPREPTRLLSGRRPADLFQRWETEAPPSPRPALASPRLLRSPEVVVTALPGLGSWIWPGECSPGWWNGGLEEEEEAGGNCGCLATQAQKTSREPSPPSHRPGVTSPGAWSSPAPSTAPGRGAHMSIYGDEVPCTSPRCSLRMAEPGVCSRAFVVHLEAAEEVGDGAWAQGAVGRILKKQRSNFNIMGKRSSFGGISGSHLPISNIPHENLPHWNLESDVFTPESKNPPPGRESAAGGKLKRSHLEIPVEQLIELSLSENSQKKSQNKSKPGMFQFWSYPHNEAITMENRDFQKSSMETGFNVNNNPLRLFTLNHSLTGASVDKQTGSYPGLQQQMPLSLCWPYADGDFCKEKSEPRSNSYSAIENNNGETLSASNWNAKYGNSSMEENLTDESDLSENEKVNDTLLTYFKKMDLNLKPEVIEDFEESFLEQPSEVFSYPDFLPPPFNTLDLHKLAFSKSENWKVALDPMESSIEQLIGRLLEMERIQHLTIQKERPKIPISCSTQVITERPSSSKGSSKQKPSRYPEFLCLQTACIDKSREKTKNNSNSCKLEQNTSKCSWNNAGKHKRNSRPPSIRSSSTTKQIIATYDDFKISKGSSLNPCHEVSSRPTSSHSIAQTHPLVKMVSTRCLQPKSSIPLSSLSLCLPEAQESKPSRSKKKLCRKNITVNRPLHVQKRQCLSPSFTAKCEKCSHIDQK</sequence>
<dbReference type="CTD" id="222826"/>
<evidence type="ECO:0000313" key="3">
    <source>
        <dbReference type="RefSeq" id="XP_020829463.1"/>
    </source>
</evidence>
<dbReference type="Proteomes" id="UP000515140">
    <property type="component" value="Unplaced"/>
</dbReference>
<dbReference type="GeneID" id="110199097"/>
<evidence type="ECO:0000256" key="1">
    <source>
        <dbReference type="SAM" id="MobiDB-lite"/>
    </source>
</evidence>
<gene>
    <name evidence="3" type="primary">FAM217A</name>
</gene>
<dbReference type="RefSeq" id="XP_020829463.1">
    <property type="nucleotide sequence ID" value="XM_020973804.1"/>
</dbReference>
<dbReference type="PANTHER" id="PTHR22145">
    <property type="entry name" value="SI:CH211-266K22.6"/>
    <property type="match status" value="1"/>
</dbReference>
<dbReference type="InParanoid" id="A0A6P5J7S7"/>
<feature type="compositionally biased region" description="Low complexity" evidence="1">
    <location>
        <begin position="645"/>
        <end position="655"/>
    </location>
</feature>
<accession>A0A6P5J7S7</accession>
<feature type="region of interest" description="Disordered" evidence="1">
    <location>
        <begin position="49"/>
        <end position="82"/>
    </location>
</feature>
<name>A0A6P5J7S7_PHACI</name>
<dbReference type="PANTHER" id="PTHR22145:SF4">
    <property type="entry name" value="PROTEIN FAM217A"/>
    <property type="match status" value="1"/>
</dbReference>
<dbReference type="FunCoup" id="A0A6P5J7S7">
    <property type="interactions" value="1"/>
</dbReference>
<feature type="region of interest" description="Disordered" evidence="1">
    <location>
        <begin position="291"/>
        <end position="313"/>
    </location>
</feature>